<dbReference type="InterPro" id="IPR006207">
    <property type="entry name" value="Cys_knot_C"/>
</dbReference>
<dbReference type="InterPro" id="IPR029034">
    <property type="entry name" value="Cystine-knot_cytokine"/>
</dbReference>
<name>A0AAN8GAX1_PATCE</name>
<accession>A0AAN8GAX1</accession>
<dbReference type="SMART" id="SM00041">
    <property type="entry name" value="CT"/>
    <property type="match status" value="1"/>
</dbReference>
<proteinExistence type="predicted"/>
<evidence type="ECO:0000256" key="3">
    <source>
        <dbReference type="SAM" id="Phobius"/>
    </source>
</evidence>
<keyword evidence="1 2" id="KW-1015">Disulfide bond</keyword>
<evidence type="ECO:0000259" key="4">
    <source>
        <dbReference type="PROSITE" id="PS01225"/>
    </source>
</evidence>
<evidence type="ECO:0000313" key="6">
    <source>
        <dbReference type="Proteomes" id="UP001347796"/>
    </source>
</evidence>
<sequence length="151" mass="17280">MYVKDGLIVLGFLTISVSCFVFDLRSGLTKRDRCQVQVVRLTIHPPRMFQDQCSPSRIVTYGCRGTCHSYSKLDRNNTTKLMRSCNCCEPIRVGLRLAVLECVNGIQIRTPVKFARQCQCRPCFSSVHNMDINRLQQLLRKTSFKNSLLMG</sequence>
<feature type="transmembrane region" description="Helical" evidence="3">
    <location>
        <begin position="6"/>
        <end position="24"/>
    </location>
</feature>
<evidence type="ECO:0000313" key="5">
    <source>
        <dbReference type="EMBL" id="KAK6165551.1"/>
    </source>
</evidence>
<protein>
    <recommendedName>
        <fullName evidence="4">CTCK domain-containing protein</fullName>
    </recommendedName>
</protein>
<comment type="caution">
    <text evidence="2">Lacks conserved residue(s) required for the propagation of feature annotation.</text>
</comment>
<organism evidence="5 6">
    <name type="scientific">Patella caerulea</name>
    <name type="common">Rayed Mediterranean limpet</name>
    <dbReference type="NCBI Taxonomy" id="87958"/>
    <lineage>
        <taxon>Eukaryota</taxon>
        <taxon>Metazoa</taxon>
        <taxon>Spiralia</taxon>
        <taxon>Lophotrochozoa</taxon>
        <taxon>Mollusca</taxon>
        <taxon>Gastropoda</taxon>
        <taxon>Patellogastropoda</taxon>
        <taxon>Patelloidea</taxon>
        <taxon>Patellidae</taxon>
        <taxon>Patella</taxon>
    </lineage>
</organism>
<comment type="caution">
    <text evidence="5">The sequence shown here is derived from an EMBL/GenBank/DDBJ whole genome shotgun (WGS) entry which is preliminary data.</text>
</comment>
<evidence type="ECO:0000256" key="2">
    <source>
        <dbReference type="PROSITE-ProRule" id="PRU00039"/>
    </source>
</evidence>
<keyword evidence="3" id="KW-0472">Membrane</keyword>
<dbReference type="PROSITE" id="PS01225">
    <property type="entry name" value="CTCK_2"/>
    <property type="match status" value="1"/>
</dbReference>
<dbReference type="AlphaFoldDB" id="A0AAN8GAX1"/>
<evidence type="ECO:0000256" key="1">
    <source>
        <dbReference type="ARBA" id="ARBA00023157"/>
    </source>
</evidence>
<dbReference type="EMBL" id="JAZGQO010000021">
    <property type="protein sequence ID" value="KAK6165551.1"/>
    <property type="molecule type" value="Genomic_DNA"/>
</dbReference>
<dbReference type="Gene3D" id="2.10.90.10">
    <property type="entry name" value="Cystine-knot cytokines"/>
    <property type="match status" value="1"/>
</dbReference>
<dbReference type="Proteomes" id="UP001347796">
    <property type="component" value="Unassembled WGS sequence"/>
</dbReference>
<feature type="disulfide bond" evidence="2">
    <location>
        <begin position="53"/>
        <end position="102"/>
    </location>
</feature>
<keyword evidence="3" id="KW-0812">Transmembrane</keyword>
<keyword evidence="6" id="KW-1185">Reference proteome</keyword>
<dbReference type="PROSITE" id="PS01185">
    <property type="entry name" value="CTCK_1"/>
    <property type="match status" value="1"/>
</dbReference>
<keyword evidence="3" id="KW-1133">Transmembrane helix</keyword>
<reference evidence="5 6" key="1">
    <citation type="submission" date="2024-01" db="EMBL/GenBank/DDBJ databases">
        <title>The genome of the rayed Mediterranean limpet Patella caerulea (Linnaeus, 1758).</title>
        <authorList>
            <person name="Anh-Thu Weber A."/>
            <person name="Halstead-Nussloch G."/>
        </authorList>
    </citation>
    <scope>NUCLEOTIDE SEQUENCE [LARGE SCALE GENOMIC DNA]</scope>
    <source>
        <strain evidence="5">AATW-2023a</strain>
        <tissue evidence="5">Whole specimen</tissue>
    </source>
</reference>
<gene>
    <name evidence="5" type="ORF">SNE40_022459</name>
</gene>
<dbReference type="PROSITE" id="PS51257">
    <property type="entry name" value="PROKAR_LIPOPROTEIN"/>
    <property type="match status" value="1"/>
</dbReference>
<feature type="domain" description="CTCK" evidence="4">
    <location>
        <begin position="34"/>
        <end position="124"/>
    </location>
</feature>